<dbReference type="AlphaFoldDB" id="A0A2N4T0C4"/>
<comment type="caution">
    <text evidence="2">The sequence shown here is derived from an EMBL/GenBank/DDBJ whole genome shotgun (WGS) entry which is preliminary data.</text>
</comment>
<dbReference type="Gene3D" id="3.40.50.9200">
    <property type="entry name" value="Hypothetical protein MTH538"/>
    <property type="match status" value="1"/>
</dbReference>
<evidence type="ECO:0000259" key="1">
    <source>
        <dbReference type="Pfam" id="PF08937"/>
    </source>
</evidence>
<reference evidence="2 3" key="1">
    <citation type="submission" date="2015-12" db="EMBL/GenBank/DDBJ databases">
        <authorList>
            <person name="Shamseldin A."/>
            <person name="Moawad H."/>
            <person name="Abd El-Rahim W.M."/>
            <person name="Sadowsky M.J."/>
        </authorList>
    </citation>
    <scope>NUCLEOTIDE SEQUENCE [LARGE SCALE GENOMIC DNA]</scope>
    <source>
        <strain evidence="2 3">S43</strain>
    </source>
</reference>
<organism evidence="2 3">
    <name type="scientific">Kocuria flava</name>
    <dbReference type="NCBI Taxonomy" id="446860"/>
    <lineage>
        <taxon>Bacteria</taxon>
        <taxon>Bacillati</taxon>
        <taxon>Actinomycetota</taxon>
        <taxon>Actinomycetes</taxon>
        <taxon>Micrococcales</taxon>
        <taxon>Micrococcaceae</taxon>
        <taxon>Kocuria</taxon>
    </lineage>
</organism>
<accession>A0A2N4T0C4</accession>
<dbReference type="EMBL" id="LOMZ01000001">
    <property type="protein sequence ID" value="PLC11681.1"/>
    <property type="molecule type" value="Genomic_DNA"/>
</dbReference>
<protein>
    <recommendedName>
        <fullName evidence="1">Thoeris protein ThsB TIR-like domain-containing protein</fullName>
    </recommendedName>
</protein>
<feature type="domain" description="Thoeris protein ThsB TIR-like" evidence="1">
    <location>
        <begin position="40"/>
        <end position="97"/>
    </location>
</feature>
<name>A0A2N4T0C4_9MICC</name>
<dbReference type="Pfam" id="PF08937">
    <property type="entry name" value="ThsB_TIR"/>
    <property type="match status" value="1"/>
</dbReference>
<dbReference type="Proteomes" id="UP000234632">
    <property type="component" value="Unassembled WGS sequence"/>
</dbReference>
<dbReference type="InterPro" id="IPR015032">
    <property type="entry name" value="ThsB__TIR-like_domain"/>
</dbReference>
<sequence length="125" mass="14130">MEPKTVYLACAAEDELYRGLFTTQWSRAGATARFLGPPEEDAPDEDWQREVRARVRESDGVIALIGGYTETSDEALWPIRCAVAEKKPLLGLWMETQHRVKPTVMGSARCKGWTWENIGEFLEAI</sequence>
<evidence type="ECO:0000313" key="2">
    <source>
        <dbReference type="EMBL" id="PLC11681.1"/>
    </source>
</evidence>
<dbReference type="InterPro" id="IPR036490">
    <property type="entry name" value="ThsB_TIR-like_sf"/>
</dbReference>
<gene>
    <name evidence="2" type="ORF">AUQ48_04810</name>
</gene>
<proteinExistence type="predicted"/>
<evidence type="ECO:0000313" key="3">
    <source>
        <dbReference type="Proteomes" id="UP000234632"/>
    </source>
</evidence>
<dbReference type="RefSeq" id="WP_101851416.1">
    <property type="nucleotide sequence ID" value="NZ_LOMZ01000001.1"/>
</dbReference>
<dbReference type="SUPFAM" id="SSF52206">
    <property type="entry name" value="Hypothetical protein MTH538"/>
    <property type="match status" value="1"/>
</dbReference>